<proteinExistence type="predicted"/>
<gene>
    <name evidence="1" type="ORF">DFH08DRAFT_1009258</name>
</gene>
<reference evidence="1" key="1">
    <citation type="submission" date="2023-03" db="EMBL/GenBank/DDBJ databases">
        <title>Massive genome expansion in bonnet fungi (Mycena s.s.) driven by repeated elements and novel gene families across ecological guilds.</title>
        <authorList>
            <consortium name="Lawrence Berkeley National Laboratory"/>
            <person name="Harder C.B."/>
            <person name="Miyauchi S."/>
            <person name="Viragh M."/>
            <person name="Kuo A."/>
            <person name="Thoen E."/>
            <person name="Andreopoulos B."/>
            <person name="Lu D."/>
            <person name="Skrede I."/>
            <person name="Drula E."/>
            <person name="Henrissat B."/>
            <person name="Morin E."/>
            <person name="Kohler A."/>
            <person name="Barry K."/>
            <person name="LaButti K."/>
            <person name="Morin E."/>
            <person name="Salamov A."/>
            <person name="Lipzen A."/>
            <person name="Mereny Z."/>
            <person name="Hegedus B."/>
            <person name="Baldrian P."/>
            <person name="Stursova M."/>
            <person name="Weitz H."/>
            <person name="Taylor A."/>
            <person name="Grigoriev I.V."/>
            <person name="Nagy L.G."/>
            <person name="Martin F."/>
            <person name="Kauserud H."/>
        </authorList>
    </citation>
    <scope>NUCLEOTIDE SEQUENCE</scope>
    <source>
        <strain evidence="1">CBHHK002</strain>
    </source>
</reference>
<dbReference type="AlphaFoldDB" id="A0AAD6ZZG5"/>
<name>A0AAD6ZZG5_9AGAR</name>
<accession>A0AAD6ZZG5</accession>
<sequence>MANSLPDEIVSEILSPALKVPEYMFSDLSLKSPFAKYSVSSSATLLVCKAWLRVATPLLYSVVVIRSKAQCRALGDALQKNPDLGRFIKKLRAEGGFGAHMHHILKFAPNVTDLFVSLQIPSSDSSAGLVAGLPLINPTRLIIFDDPDNLWKNKAVLQLMTALQGCRTKWTNTNTLLLPYRIIPFARESFVLAVCAFPGIKTVSFPIFFPDTVIREIAAIPTIEAIEIRSKPKKSVPLLTSADVRVNSLLRWAEDSDAPSRKRVYKLSARLPADPTFRPLMAIPQPIADKIWSRILFFAMLGLEPRPKNQTPHMKGVKERLATTKRLRFLLVSKLFHVSLLSRIGSHFPYLYREPALGRRRVSRFTECVLATPTLGAHIRELDIKLCDPVDRGQSLARAIPYMPRLSRLLGDSSMRFPYAGLCALAESCGATLVELSGMSFTRGDATDRSPAFFSCFTALRTLSWAVISSPMNNWDPFFTSVDAVPTDALPALEFLTLKSTEGLSVFPQMELPNLRRVSIFVHDKPAPAQFGAPAAPTPMVDFLRAHGAKIWTLRTETPIFHSVHVLTLCPNISTFVCRVDASRNYDLGASGLEVEFRHDFLSTLLVNRVPGVHVNKTRAEQIWAGIFPQLETALVHLPALREIRALPCEWPNTEHAIAKSVWVQAAERLLEKGIKLTDKGGAEWHPRLKLKR</sequence>
<protein>
    <submittedName>
        <fullName evidence="1">Uncharacterized protein</fullName>
    </submittedName>
</protein>
<organism evidence="1 2">
    <name type="scientific">Mycena albidolilacea</name>
    <dbReference type="NCBI Taxonomy" id="1033008"/>
    <lineage>
        <taxon>Eukaryota</taxon>
        <taxon>Fungi</taxon>
        <taxon>Dikarya</taxon>
        <taxon>Basidiomycota</taxon>
        <taxon>Agaricomycotina</taxon>
        <taxon>Agaricomycetes</taxon>
        <taxon>Agaricomycetidae</taxon>
        <taxon>Agaricales</taxon>
        <taxon>Marasmiineae</taxon>
        <taxon>Mycenaceae</taxon>
        <taxon>Mycena</taxon>
    </lineage>
</organism>
<dbReference type="Proteomes" id="UP001218218">
    <property type="component" value="Unassembled WGS sequence"/>
</dbReference>
<dbReference type="EMBL" id="JARIHO010000022">
    <property type="protein sequence ID" value="KAJ7344013.1"/>
    <property type="molecule type" value="Genomic_DNA"/>
</dbReference>
<keyword evidence="2" id="KW-1185">Reference proteome</keyword>
<evidence type="ECO:0000313" key="1">
    <source>
        <dbReference type="EMBL" id="KAJ7344013.1"/>
    </source>
</evidence>
<evidence type="ECO:0000313" key="2">
    <source>
        <dbReference type="Proteomes" id="UP001218218"/>
    </source>
</evidence>
<comment type="caution">
    <text evidence="1">The sequence shown here is derived from an EMBL/GenBank/DDBJ whole genome shotgun (WGS) entry which is preliminary data.</text>
</comment>